<sequence length="378" mass="43368">MLLPSLLESSQKSSPIYSVFIILSLVVLLGACVGRPDNTVWHQHYEPVEDLHIHKFVQDAFAEAQQYYGKSEFSVHDIHIRQSVFRKDRFLLSRADISNFSELSRQIFFNKDDSPEDLIWDALTAETRNCVKQAALGTELSVTGKQQVVTGLNTLIESYAFYQDLVLFESGKEGREEEILPLSELSGSEKYIRNFLDNHFLHFLLPIPQKRYALEGVEVCECLSPANNVCILYVSAEPGSPDFFPQLAHEVFHLLSPQSFDWYVEGLCNVFAEEYCAQHGCSWQSVLAGLHARKTTDPYAISYFMMRDIYNIAGPHLANFMKFAVWSDKDKTRKHIDITRWLNTLPPEMRDRVEKTIWSYSRSLKAHKGAINSFILPQ</sequence>
<evidence type="ECO:0000313" key="2">
    <source>
        <dbReference type="EMBL" id="MBC8318461.1"/>
    </source>
</evidence>
<keyword evidence="1" id="KW-1133">Transmembrane helix</keyword>
<organism evidence="2 3">
    <name type="scientific">Candidatus Desulfobia pelagia</name>
    <dbReference type="NCBI Taxonomy" id="2841692"/>
    <lineage>
        <taxon>Bacteria</taxon>
        <taxon>Pseudomonadati</taxon>
        <taxon>Thermodesulfobacteriota</taxon>
        <taxon>Desulfobulbia</taxon>
        <taxon>Desulfobulbales</taxon>
        <taxon>Desulfobulbaceae</taxon>
        <taxon>Candidatus Desulfobia</taxon>
    </lineage>
</organism>
<accession>A0A8J6ND70</accession>
<comment type="caution">
    <text evidence="2">The sequence shown here is derived from an EMBL/GenBank/DDBJ whole genome shotgun (WGS) entry which is preliminary data.</text>
</comment>
<dbReference type="EMBL" id="JACNJZ010000163">
    <property type="protein sequence ID" value="MBC8318461.1"/>
    <property type="molecule type" value="Genomic_DNA"/>
</dbReference>
<reference evidence="2 3" key="1">
    <citation type="submission" date="2020-08" db="EMBL/GenBank/DDBJ databases">
        <title>Bridging the membrane lipid divide: bacteria of the FCB group superphylum have the potential to synthesize archaeal ether lipids.</title>
        <authorList>
            <person name="Villanueva L."/>
            <person name="Von Meijenfeldt F.A.B."/>
            <person name="Westbye A.B."/>
            <person name="Yadav S."/>
            <person name="Hopmans E.C."/>
            <person name="Dutilh B.E."/>
            <person name="Sinninghe Damste J.S."/>
        </authorList>
    </citation>
    <scope>NUCLEOTIDE SEQUENCE [LARGE SCALE GENOMIC DNA]</scope>
    <source>
        <strain evidence="2">NIOZ-UU47</strain>
    </source>
</reference>
<name>A0A8J6ND70_9BACT</name>
<gene>
    <name evidence="2" type="ORF">H8E41_11190</name>
</gene>
<evidence type="ECO:0000256" key="1">
    <source>
        <dbReference type="SAM" id="Phobius"/>
    </source>
</evidence>
<keyword evidence="1" id="KW-0812">Transmembrane</keyword>
<dbReference type="Proteomes" id="UP000614424">
    <property type="component" value="Unassembled WGS sequence"/>
</dbReference>
<feature type="transmembrane region" description="Helical" evidence="1">
    <location>
        <begin position="15"/>
        <end position="34"/>
    </location>
</feature>
<evidence type="ECO:0000313" key="3">
    <source>
        <dbReference type="Proteomes" id="UP000614424"/>
    </source>
</evidence>
<dbReference type="AlphaFoldDB" id="A0A8J6ND70"/>
<proteinExistence type="predicted"/>
<protein>
    <submittedName>
        <fullName evidence="2">Uncharacterized protein</fullName>
    </submittedName>
</protein>
<keyword evidence="1" id="KW-0472">Membrane</keyword>